<reference evidence="2" key="1">
    <citation type="submission" date="2013-02" db="EMBL/GenBank/DDBJ databases">
        <authorList>
            <person name="Hughes D."/>
        </authorList>
    </citation>
    <scope>NUCLEOTIDE SEQUENCE</scope>
    <source>
        <strain>Durham</strain>
        <strain evidence="2">NC isolate 2 -- Noor lab</strain>
    </source>
</reference>
<dbReference type="Proteomes" id="UP000015102">
    <property type="component" value="Unassembled WGS sequence"/>
</dbReference>
<keyword evidence="2" id="KW-1185">Reference proteome</keyword>
<dbReference type="AlphaFoldDB" id="T1GJ76"/>
<accession>T1GJ76</accession>
<evidence type="ECO:0000313" key="1">
    <source>
        <dbReference type="EnsemblMetazoa" id="MESCA003520-PA"/>
    </source>
</evidence>
<dbReference type="EMBL" id="CAQQ02156072">
    <property type="status" value="NOT_ANNOTATED_CDS"/>
    <property type="molecule type" value="Genomic_DNA"/>
</dbReference>
<dbReference type="EMBL" id="CAQQ02156071">
    <property type="status" value="NOT_ANNOTATED_CDS"/>
    <property type="molecule type" value="Genomic_DNA"/>
</dbReference>
<protein>
    <submittedName>
        <fullName evidence="1">Uncharacterized protein</fullName>
    </submittedName>
</protein>
<sequence>MRQKLYELSKNQTTRSYPMSSKTWSSFKAAGVTPKRFIPLEVYNKQPDGSPGCEWGNTPLRSVRQQDSLEYKIRSPGQPASCNTLLCIM</sequence>
<proteinExistence type="predicted"/>
<evidence type="ECO:0000313" key="2">
    <source>
        <dbReference type="Proteomes" id="UP000015102"/>
    </source>
</evidence>
<dbReference type="HOGENOM" id="CLU_2457364_0_0_1"/>
<name>T1GJ76_MEGSC</name>
<organism evidence="1 2">
    <name type="scientific">Megaselia scalaris</name>
    <name type="common">Humpbacked fly</name>
    <name type="synonym">Phora scalaris</name>
    <dbReference type="NCBI Taxonomy" id="36166"/>
    <lineage>
        <taxon>Eukaryota</taxon>
        <taxon>Metazoa</taxon>
        <taxon>Ecdysozoa</taxon>
        <taxon>Arthropoda</taxon>
        <taxon>Hexapoda</taxon>
        <taxon>Insecta</taxon>
        <taxon>Pterygota</taxon>
        <taxon>Neoptera</taxon>
        <taxon>Endopterygota</taxon>
        <taxon>Diptera</taxon>
        <taxon>Brachycera</taxon>
        <taxon>Muscomorpha</taxon>
        <taxon>Platypezoidea</taxon>
        <taxon>Phoridae</taxon>
        <taxon>Megaseliini</taxon>
        <taxon>Megaselia</taxon>
    </lineage>
</organism>
<reference evidence="1" key="2">
    <citation type="submission" date="2015-06" db="UniProtKB">
        <authorList>
            <consortium name="EnsemblMetazoa"/>
        </authorList>
    </citation>
    <scope>IDENTIFICATION</scope>
</reference>
<dbReference type="EnsemblMetazoa" id="MESCA003520-RA">
    <property type="protein sequence ID" value="MESCA003520-PA"/>
    <property type="gene ID" value="MESCA003520"/>
</dbReference>